<evidence type="ECO:0000313" key="4">
    <source>
        <dbReference type="EMBL" id="RIY37272.1"/>
    </source>
</evidence>
<feature type="transmembrane region" description="Helical" evidence="1">
    <location>
        <begin position="142"/>
        <end position="163"/>
    </location>
</feature>
<name>A0A0B7INU6_9FLAO</name>
<dbReference type="EMBL" id="NSDI01000003">
    <property type="protein sequence ID" value="RIY37272.1"/>
    <property type="molecule type" value="Genomic_DNA"/>
</dbReference>
<dbReference type="Proteomes" id="UP000045051">
    <property type="component" value="Unassembled WGS sequence"/>
</dbReference>
<keyword evidence="1" id="KW-0472">Membrane</keyword>
<gene>
    <name evidence="2" type="ORF">CCAND38_130008</name>
    <name evidence="3" type="ORF">CCAND93_480008</name>
    <name evidence="4" type="ORF">CKY20_04065</name>
</gene>
<accession>A0A0B7INU6</accession>
<sequence>MNNIFIKNTVLFVVLLLLQVLIFNNISYWGYVNPMVYLLFIILSPYRENRVPFLFASFLLGLCVDIFSNTGGLHAASSVFVAYFRSGILTLVFGKNLDYQEIKLQQHPFTKVLVYVVLLVILHHILFYFLEIFNFNHLLTTFARIGVASFFTTVVCLLFIYIFSNTKK</sequence>
<organism evidence="3 5">
    <name type="scientific">Capnocytophaga canis</name>
    <dbReference type="NCBI Taxonomy" id="1848903"/>
    <lineage>
        <taxon>Bacteria</taxon>
        <taxon>Pseudomonadati</taxon>
        <taxon>Bacteroidota</taxon>
        <taxon>Flavobacteriia</taxon>
        <taxon>Flavobacteriales</taxon>
        <taxon>Flavobacteriaceae</taxon>
        <taxon>Capnocytophaga</taxon>
    </lineage>
</organism>
<reference evidence="5 6" key="1">
    <citation type="submission" date="2015-01" db="EMBL/GenBank/DDBJ databases">
        <authorList>
            <person name="MANFREDI Pablo"/>
        </authorList>
    </citation>
    <scope>NUCLEOTIDE SEQUENCE [LARGE SCALE GENOMIC DNA]</scope>
    <source>
        <strain evidence="2 6">CcD38</strain>
        <strain evidence="3 5">CcD93</strain>
    </source>
</reference>
<dbReference type="STRING" id="1848903.CCAND38_130008"/>
<keyword evidence="6" id="KW-1185">Reference proteome</keyword>
<evidence type="ECO:0000313" key="6">
    <source>
        <dbReference type="Proteomes" id="UP000045051"/>
    </source>
</evidence>
<evidence type="ECO:0000313" key="2">
    <source>
        <dbReference type="EMBL" id="CEN43711.1"/>
    </source>
</evidence>
<evidence type="ECO:0000256" key="1">
    <source>
        <dbReference type="SAM" id="Phobius"/>
    </source>
</evidence>
<dbReference type="EMBL" id="CDOL01000237">
    <property type="protein sequence ID" value="CEN53571.1"/>
    <property type="molecule type" value="Genomic_DNA"/>
</dbReference>
<reference evidence="4 7" key="2">
    <citation type="submission" date="2017-08" db="EMBL/GenBank/DDBJ databases">
        <title>Capnocytophaga canis 17-158 assembly.</title>
        <authorList>
            <person name="Gulvik C.A."/>
        </authorList>
    </citation>
    <scope>NUCLEOTIDE SEQUENCE [LARGE SCALE GENOMIC DNA]</scope>
    <source>
        <strain evidence="4 7">17-158</strain>
    </source>
</reference>
<feature type="transmembrane region" description="Helical" evidence="1">
    <location>
        <begin position="51"/>
        <end position="67"/>
    </location>
</feature>
<feature type="transmembrane region" description="Helical" evidence="1">
    <location>
        <begin position="112"/>
        <end position="130"/>
    </location>
</feature>
<evidence type="ECO:0000313" key="3">
    <source>
        <dbReference type="EMBL" id="CEN53571.1"/>
    </source>
</evidence>
<feature type="transmembrane region" description="Helical" evidence="1">
    <location>
        <begin position="5"/>
        <end position="22"/>
    </location>
</feature>
<evidence type="ECO:0000313" key="5">
    <source>
        <dbReference type="Proteomes" id="UP000038200"/>
    </source>
</evidence>
<dbReference type="RefSeq" id="WP_042008424.1">
    <property type="nucleotide sequence ID" value="NZ_CDOH01000125.1"/>
</dbReference>
<dbReference type="AlphaFoldDB" id="A0A0B7INU6"/>
<dbReference type="EMBL" id="CDOI01000035">
    <property type="protein sequence ID" value="CEN43711.1"/>
    <property type="molecule type" value="Genomic_DNA"/>
</dbReference>
<keyword evidence="1" id="KW-0812">Transmembrane</keyword>
<proteinExistence type="predicted"/>
<dbReference type="OrthoDB" id="1132160at2"/>
<evidence type="ECO:0000313" key="7">
    <source>
        <dbReference type="Proteomes" id="UP000265497"/>
    </source>
</evidence>
<dbReference type="Proteomes" id="UP000038200">
    <property type="component" value="Unassembled WGS sequence"/>
</dbReference>
<dbReference type="Proteomes" id="UP000265497">
    <property type="component" value="Unassembled WGS sequence"/>
</dbReference>
<keyword evidence="1" id="KW-1133">Transmembrane helix</keyword>
<protein>
    <submittedName>
        <fullName evidence="3 4">Rod shape-determining protein MreD</fullName>
    </submittedName>
</protein>